<evidence type="ECO:0000259" key="1">
    <source>
        <dbReference type="Pfam" id="PF04355"/>
    </source>
</evidence>
<dbReference type="InterPro" id="IPR007450">
    <property type="entry name" value="BamE_dom"/>
</dbReference>
<organism evidence="2 3">
    <name type="scientific">Noviherbaspirillum album</name>
    <dbReference type="NCBI Taxonomy" id="3080276"/>
    <lineage>
        <taxon>Bacteria</taxon>
        <taxon>Pseudomonadati</taxon>
        <taxon>Pseudomonadota</taxon>
        <taxon>Betaproteobacteria</taxon>
        <taxon>Burkholderiales</taxon>
        <taxon>Oxalobacteraceae</taxon>
        <taxon>Noviherbaspirillum</taxon>
    </lineage>
</organism>
<gene>
    <name evidence="2" type="primary">bamE</name>
    <name evidence="2" type="ORF">RY831_17815</name>
</gene>
<protein>
    <submittedName>
        <fullName evidence="2">Outer membrane protein assembly factor BamE</fullName>
    </submittedName>
</protein>
<dbReference type="Proteomes" id="UP001352263">
    <property type="component" value="Unassembled WGS sequence"/>
</dbReference>
<evidence type="ECO:0000313" key="3">
    <source>
        <dbReference type="Proteomes" id="UP001352263"/>
    </source>
</evidence>
<keyword evidence="3" id="KW-1185">Reference proteome</keyword>
<name>A0ABU6JC50_9BURK</name>
<dbReference type="EMBL" id="JAWIIV010000015">
    <property type="protein sequence ID" value="MEC4721026.1"/>
    <property type="molecule type" value="Genomic_DNA"/>
</dbReference>
<accession>A0ABU6JC50</accession>
<proteinExistence type="predicted"/>
<comment type="caution">
    <text evidence="2">The sequence shown here is derived from an EMBL/GenBank/DDBJ whole genome shotgun (WGS) entry which is preliminary data.</text>
</comment>
<dbReference type="Pfam" id="PF04355">
    <property type="entry name" value="BamE"/>
    <property type="match status" value="1"/>
</dbReference>
<reference evidence="2 3" key="1">
    <citation type="submission" date="2023-10" db="EMBL/GenBank/DDBJ databases">
        <title>Noviherbaspirillum sp. CPCC 100848 genome assembly.</title>
        <authorList>
            <person name="Li X.Y."/>
            <person name="Fang X.M."/>
        </authorList>
    </citation>
    <scope>NUCLEOTIDE SEQUENCE [LARGE SCALE GENOMIC DNA]</scope>
    <source>
        <strain evidence="2 3">CPCC 100848</strain>
    </source>
</reference>
<dbReference type="RefSeq" id="WP_326507734.1">
    <property type="nucleotide sequence ID" value="NZ_JAWIIV010000015.1"/>
</dbReference>
<sequence length="181" mass="20499">MHFPSETVTVNMFKRICAVCTLAILTGCASLMPPAVNVGDSEADLVAKRGRPTNRYTEGNERIYEYMQGPWGQRTYMARIDSTGRVKSFEQVLTNEKFASIEVGKATKDTVLRTIGAPSETSYLSLRDLEVWSYPYKESNVWNSLMHVHFDRAGVVRQMMNGPDPRFDPDERFLFGGFGLR</sequence>
<feature type="domain" description="Outer membrane protein assembly factor BamE" evidence="1">
    <location>
        <begin position="92"/>
        <end position="159"/>
    </location>
</feature>
<evidence type="ECO:0000313" key="2">
    <source>
        <dbReference type="EMBL" id="MEC4721026.1"/>
    </source>
</evidence>